<sequence>MEKLDCDLDHWEIHFLRCGYDFLVRGIPEGAISAWNYLALPPDRRVAFGGPMPVTPLTDREAGDMRYALQWLVAAAEDDEAVFAAPLAAIGPAAATTLLARCG</sequence>
<proteinExistence type="predicted"/>
<accession>A0ABU1JN34</accession>
<dbReference type="Proteomes" id="UP001262410">
    <property type="component" value="Unassembled WGS sequence"/>
</dbReference>
<gene>
    <name evidence="1" type="ORF">E9232_002237</name>
</gene>
<evidence type="ECO:0000313" key="2">
    <source>
        <dbReference type="Proteomes" id="UP001262410"/>
    </source>
</evidence>
<keyword evidence="2" id="KW-1185">Reference proteome</keyword>
<evidence type="ECO:0000313" key="1">
    <source>
        <dbReference type="EMBL" id="MDR6289722.1"/>
    </source>
</evidence>
<comment type="caution">
    <text evidence="1">The sequence shown here is derived from an EMBL/GenBank/DDBJ whole genome shotgun (WGS) entry which is preliminary data.</text>
</comment>
<dbReference type="EMBL" id="JAVDPW010000003">
    <property type="protein sequence ID" value="MDR6289722.1"/>
    <property type="molecule type" value="Genomic_DNA"/>
</dbReference>
<organism evidence="1 2">
    <name type="scientific">Inquilinus ginsengisoli</name>
    <dbReference type="NCBI Taxonomy" id="363840"/>
    <lineage>
        <taxon>Bacteria</taxon>
        <taxon>Pseudomonadati</taxon>
        <taxon>Pseudomonadota</taxon>
        <taxon>Alphaproteobacteria</taxon>
        <taxon>Rhodospirillales</taxon>
        <taxon>Rhodospirillaceae</taxon>
        <taxon>Inquilinus</taxon>
    </lineage>
</organism>
<reference evidence="1 2" key="1">
    <citation type="submission" date="2023-07" db="EMBL/GenBank/DDBJ databases">
        <title>Sorghum-associated microbial communities from plants grown in Nebraska, USA.</title>
        <authorList>
            <person name="Schachtman D."/>
        </authorList>
    </citation>
    <scope>NUCLEOTIDE SEQUENCE [LARGE SCALE GENOMIC DNA]</scope>
    <source>
        <strain evidence="1 2">584</strain>
    </source>
</reference>
<dbReference type="RefSeq" id="WP_309794000.1">
    <property type="nucleotide sequence ID" value="NZ_JAVDPW010000003.1"/>
</dbReference>
<name>A0ABU1JN34_9PROT</name>
<protein>
    <submittedName>
        <fullName evidence="1">Uncharacterized protein</fullName>
    </submittedName>
</protein>